<accession>A0A183D923</accession>
<feature type="coiled-coil region" evidence="1">
    <location>
        <begin position="5"/>
        <end position="57"/>
    </location>
</feature>
<reference evidence="2" key="1">
    <citation type="submission" date="2016-06" db="UniProtKB">
        <authorList>
            <consortium name="WormBaseParasite"/>
        </authorList>
    </citation>
    <scope>IDENTIFICATION</scope>
</reference>
<evidence type="ECO:0000256" key="1">
    <source>
        <dbReference type="SAM" id="Coils"/>
    </source>
</evidence>
<organism evidence="2">
    <name type="scientific">Gongylonema pulchrum</name>
    <dbReference type="NCBI Taxonomy" id="637853"/>
    <lineage>
        <taxon>Eukaryota</taxon>
        <taxon>Metazoa</taxon>
        <taxon>Ecdysozoa</taxon>
        <taxon>Nematoda</taxon>
        <taxon>Chromadorea</taxon>
        <taxon>Rhabditida</taxon>
        <taxon>Spirurina</taxon>
        <taxon>Spiruromorpha</taxon>
        <taxon>Spiruroidea</taxon>
        <taxon>Gongylonematidae</taxon>
        <taxon>Gongylonema</taxon>
    </lineage>
</organism>
<evidence type="ECO:0000313" key="2">
    <source>
        <dbReference type="WBParaSite" id="GPUH_0000522101-mRNA-1"/>
    </source>
</evidence>
<protein>
    <submittedName>
        <fullName evidence="2">MYSS protein</fullName>
    </submittedName>
</protein>
<name>A0A183D923_9BILA</name>
<dbReference type="WBParaSite" id="GPUH_0000522101-mRNA-1">
    <property type="protein sequence ID" value="GPUH_0000522101-mRNA-1"/>
    <property type="gene ID" value="GPUH_0000522101"/>
</dbReference>
<keyword evidence="1" id="KW-0175">Coiled coil</keyword>
<sequence>LQRLLDEAEAAVEAEEMKAARAQTEIREIRAEAETRIQEKEEQFENARENLQHHLEAIQVCAVFSSAELLPHLIISVAVGSFAILS</sequence>
<proteinExistence type="predicted"/>
<dbReference type="AlphaFoldDB" id="A0A183D923"/>